<proteinExistence type="predicted"/>
<name>A0ABN7B357_9HEMI</name>
<evidence type="ECO:0000313" key="1">
    <source>
        <dbReference type="EMBL" id="BES98818.1"/>
    </source>
</evidence>
<sequence>MQHLHPSRSPILFPRIGIPGFQAASQICLLELTAASQNVWVCLESLGIKDENSLPCTLPLNMQLQGQESGQVLHLMPEMHWCPVKSRSIEQERSASFSYSRLSNFTRSPTLALDPNTSWRLFTSLFLALRRGERIAYDAQSRHWHRFPFQLRQNESFTVNMFGGVSVIPLPRSRPFRFSSTTFSLS</sequence>
<gene>
    <name evidence="1" type="ORF">NTJ_11633</name>
</gene>
<dbReference type="Proteomes" id="UP001307889">
    <property type="component" value="Chromosome 9"/>
</dbReference>
<dbReference type="EMBL" id="AP028917">
    <property type="protein sequence ID" value="BES98818.1"/>
    <property type="molecule type" value="Genomic_DNA"/>
</dbReference>
<keyword evidence="2" id="KW-1185">Reference proteome</keyword>
<evidence type="ECO:0000313" key="2">
    <source>
        <dbReference type="Proteomes" id="UP001307889"/>
    </source>
</evidence>
<protein>
    <submittedName>
        <fullName evidence="1">Uncharacterized protein</fullName>
    </submittedName>
</protein>
<reference evidence="1 2" key="1">
    <citation type="submission" date="2023-09" db="EMBL/GenBank/DDBJ databases">
        <title>Nesidiocoris tenuis whole genome shotgun sequence.</title>
        <authorList>
            <person name="Shibata T."/>
            <person name="Shimoda M."/>
            <person name="Kobayashi T."/>
            <person name="Uehara T."/>
        </authorList>
    </citation>
    <scope>NUCLEOTIDE SEQUENCE [LARGE SCALE GENOMIC DNA]</scope>
    <source>
        <strain evidence="1 2">Japan</strain>
    </source>
</reference>
<accession>A0ABN7B357</accession>
<organism evidence="1 2">
    <name type="scientific">Nesidiocoris tenuis</name>
    <dbReference type="NCBI Taxonomy" id="355587"/>
    <lineage>
        <taxon>Eukaryota</taxon>
        <taxon>Metazoa</taxon>
        <taxon>Ecdysozoa</taxon>
        <taxon>Arthropoda</taxon>
        <taxon>Hexapoda</taxon>
        <taxon>Insecta</taxon>
        <taxon>Pterygota</taxon>
        <taxon>Neoptera</taxon>
        <taxon>Paraneoptera</taxon>
        <taxon>Hemiptera</taxon>
        <taxon>Heteroptera</taxon>
        <taxon>Panheteroptera</taxon>
        <taxon>Cimicomorpha</taxon>
        <taxon>Miridae</taxon>
        <taxon>Dicyphina</taxon>
        <taxon>Nesidiocoris</taxon>
    </lineage>
</organism>